<dbReference type="RefSeq" id="WP_048105173.1">
    <property type="nucleotide sequence ID" value="NZ_CP007026.1"/>
</dbReference>
<dbReference type="Proteomes" id="UP000030944">
    <property type="component" value="Chromosome"/>
</dbReference>
<gene>
    <name evidence="3" type="ORF">A7X95_01160</name>
    <name evidence="2" type="ORF">T478_0656</name>
</gene>
<proteinExistence type="predicted"/>
<keyword evidence="1" id="KW-0812">Transmembrane</keyword>
<evidence type="ECO:0000313" key="5">
    <source>
        <dbReference type="Proteomes" id="UP000241022"/>
    </source>
</evidence>
<organism evidence="2 4">
    <name type="scientific">Candidatus Nitrosopelagicus brevis</name>
    <dbReference type="NCBI Taxonomy" id="1410606"/>
    <lineage>
        <taxon>Archaea</taxon>
        <taxon>Nitrososphaerota</taxon>
    </lineage>
</organism>
<dbReference type="KEGG" id="nbv:T478_0656"/>
<evidence type="ECO:0000313" key="3">
    <source>
        <dbReference type="EMBL" id="PTL87918.1"/>
    </source>
</evidence>
<sequence length="77" mass="8591">MTEKSSSFFPKNVFGAFGILFFISGAIIPLQNLVIWGPEFVARYFISSDITAEKLSLVVIGIGFIMIIYGKKKQNQI</sequence>
<reference evidence="2 4" key="1">
    <citation type="journal article" date="2015" name="Proc. Natl. Acad. Sci. U.S.A.">
        <title>Genomic and proteomic characterization of "Candidatus Nitrosopelagicus brevis": An ammonia-oxidizing archaeon from the open ocean.</title>
        <authorList>
            <person name="Santoro A.E."/>
            <person name="Dupont C.L."/>
            <person name="Richter R.A."/>
            <person name="Craig M.T."/>
            <person name="Carini P."/>
            <person name="McIlvin M.R."/>
            <person name="Yang Y."/>
            <person name="Orsi W.D."/>
            <person name="Moran D.M."/>
            <person name="Saito M.A."/>
        </authorList>
    </citation>
    <scope>NUCLEOTIDE SEQUENCE [LARGE SCALE GENOMIC DNA]</scope>
    <source>
        <strain evidence="2">CN25</strain>
        <strain evidence="4">V2</strain>
    </source>
</reference>
<evidence type="ECO:0000256" key="1">
    <source>
        <dbReference type="SAM" id="Phobius"/>
    </source>
</evidence>
<keyword evidence="1" id="KW-1133">Transmembrane helix</keyword>
<dbReference type="EMBL" id="LXWN01000001">
    <property type="protein sequence ID" value="PTL87918.1"/>
    <property type="molecule type" value="Genomic_DNA"/>
</dbReference>
<dbReference type="OrthoDB" id="8673at2157"/>
<dbReference type="STRING" id="1410606.T478_0656"/>
<evidence type="ECO:0000313" key="4">
    <source>
        <dbReference type="Proteomes" id="UP000030944"/>
    </source>
</evidence>
<name>A0A0A7V2D5_9ARCH</name>
<protein>
    <submittedName>
        <fullName evidence="2">Uncharacterized protein</fullName>
    </submittedName>
</protein>
<evidence type="ECO:0000313" key="2">
    <source>
        <dbReference type="EMBL" id="AJA93182.1"/>
    </source>
</evidence>
<keyword evidence="1" id="KW-0472">Membrane</keyword>
<dbReference type="AlphaFoldDB" id="A0A0A7V2D5"/>
<dbReference type="EMBL" id="CP007026">
    <property type="protein sequence ID" value="AJA93182.1"/>
    <property type="molecule type" value="Genomic_DNA"/>
</dbReference>
<dbReference type="Proteomes" id="UP000241022">
    <property type="component" value="Unassembled WGS sequence"/>
</dbReference>
<accession>A0A0A7V2D5</accession>
<feature type="transmembrane region" description="Helical" evidence="1">
    <location>
        <begin position="12"/>
        <end position="30"/>
    </location>
</feature>
<dbReference type="HOGENOM" id="CLU_182719_0_0_2"/>
<reference evidence="3" key="2">
    <citation type="submission" date="2016-05" db="EMBL/GenBank/DDBJ databases">
        <authorList>
            <person name="Lavstsen T."/>
            <person name="Jespersen J.S."/>
        </authorList>
    </citation>
    <scope>NUCLEOTIDE SEQUENCE [LARGE SCALE GENOMIC DNA]</scope>
    <source>
        <strain evidence="3">U25</strain>
    </source>
</reference>
<dbReference type="GeneID" id="24816549"/>
<reference evidence="3 5" key="3">
    <citation type="submission" date="2018-04" db="EMBL/GenBank/DDBJ databases">
        <title>Transcriptomics of ammonia oxidizing archaea.</title>
        <authorList>
            <person name="Carini P."/>
        </authorList>
    </citation>
    <scope>NUCLEOTIDE SEQUENCE [LARGE SCALE GENOMIC DNA]</scope>
    <source>
        <strain evidence="3 5">U25</strain>
    </source>
</reference>
<keyword evidence="5" id="KW-1185">Reference proteome</keyword>
<feature type="transmembrane region" description="Helical" evidence="1">
    <location>
        <begin position="50"/>
        <end position="69"/>
    </location>
</feature>